<feature type="domain" description="TerD" evidence="2">
    <location>
        <begin position="1"/>
        <end position="170"/>
    </location>
</feature>
<dbReference type="InterPro" id="IPR003325">
    <property type="entry name" value="TerD"/>
</dbReference>
<evidence type="ECO:0000259" key="2">
    <source>
        <dbReference type="Pfam" id="PF02342"/>
    </source>
</evidence>
<reference evidence="3" key="1">
    <citation type="submission" date="2022-10" db="EMBL/GenBank/DDBJ databases">
        <title>The complete genomes of actinobacterial strains from the NBC collection.</title>
        <authorList>
            <person name="Joergensen T.S."/>
            <person name="Alvarez Arevalo M."/>
            <person name="Sterndorff E.B."/>
            <person name="Faurdal D."/>
            <person name="Vuksanovic O."/>
            <person name="Mourched A.-S."/>
            <person name="Charusanti P."/>
            <person name="Shaw S."/>
            <person name="Blin K."/>
            <person name="Weber T."/>
        </authorList>
    </citation>
    <scope>NUCLEOTIDE SEQUENCE</scope>
    <source>
        <strain evidence="3">NBC_01482</strain>
    </source>
</reference>
<name>A0ABZ1YLA9_9NOCA</name>
<gene>
    <name evidence="3" type="ORF">OG563_33115</name>
</gene>
<dbReference type="RefSeq" id="WP_329406673.1">
    <property type="nucleotide sequence ID" value="NZ_CP109441.1"/>
</dbReference>
<sequence>MSASLYKGQNVSLPNGVGRIEVILGWAEREIEVDASALLLGPDGKVSSDRDFVFYNEPASSDGSVRFLGTRVTGAGAQARIAIDCPAVPEAVERVALVGSLAVGNFGALGKVSLRVVDGAGHTLAEYSTDDASTESAFHFGEVYRRNGQWKVRAVGQGWDSGLVGLARDFGVDVDDEPAPIAAVGPANSSPAVAYPAGSSYRLWGQARTYCDYELNVEEEFLPAIRSLFPPDFTDGRETLRPDVQLISEPDGPRGQWAISVRTEGRTIGYLGADDAPQWAGVLRRILGSGFIPTTSSRIWAREYEGWDGDDFSAYVQIALGKPSEAIPANEPPAVPYTMLPRSTIVQVTREHDHFDVLRKHVPAQGYGLMFVTLHENVPDSGRSKPHVEVRIDNERVGQLTPQMSQRFLPMIQHLDGRGLVTACWADITGSAVAAKVRIDGIKANEATDEVLNGRPVTIPALLPELMDPLAYDVSLMRAHLRPLPLVRTVSRPIPAEPPNGALVRFDRSRYNFIAVRQGDVWETTATQTGAAIDEAMSWSALASRVRKFEIATAWAPVDRRGDARVRASLAVVRFSIGGRYLAALNISSNGTEEGDWYTTVTERAGRHLPFGSYAAWSDIAQHGKQIQVVTAWAPLPD</sequence>
<dbReference type="PANTHER" id="PTHR32097:SF4">
    <property type="entry name" value="GENERAL STRESS PROTEIN 16U"/>
    <property type="match status" value="1"/>
</dbReference>
<protein>
    <submittedName>
        <fullName evidence="3">TerD family protein</fullName>
    </submittedName>
</protein>
<dbReference type="Pfam" id="PF02342">
    <property type="entry name" value="TerD"/>
    <property type="match status" value="1"/>
</dbReference>
<proteinExistence type="inferred from homology"/>
<evidence type="ECO:0000256" key="1">
    <source>
        <dbReference type="ARBA" id="ARBA00008775"/>
    </source>
</evidence>
<evidence type="ECO:0000313" key="3">
    <source>
        <dbReference type="EMBL" id="WUV44009.1"/>
    </source>
</evidence>
<dbReference type="Gene3D" id="2.60.60.30">
    <property type="entry name" value="sav2460 like domains"/>
    <property type="match status" value="1"/>
</dbReference>
<accession>A0ABZ1YLA9</accession>
<dbReference type="EMBL" id="CP109441">
    <property type="protein sequence ID" value="WUV44009.1"/>
    <property type="molecule type" value="Genomic_DNA"/>
</dbReference>
<evidence type="ECO:0000313" key="4">
    <source>
        <dbReference type="Proteomes" id="UP001432062"/>
    </source>
</evidence>
<keyword evidence="4" id="KW-1185">Reference proteome</keyword>
<organism evidence="3 4">
    <name type="scientific">Nocardia vinacea</name>
    <dbReference type="NCBI Taxonomy" id="96468"/>
    <lineage>
        <taxon>Bacteria</taxon>
        <taxon>Bacillati</taxon>
        <taxon>Actinomycetota</taxon>
        <taxon>Actinomycetes</taxon>
        <taxon>Mycobacteriales</taxon>
        <taxon>Nocardiaceae</taxon>
        <taxon>Nocardia</taxon>
    </lineage>
</organism>
<dbReference type="PANTHER" id="PTHR32097">
    <property type="entry name" value="CAMP-BINDING PROTEIN 1-RELATED"/>
    <property type="match status" value="1"/>
</dbReference>
<dbReference type="Proteomes" id="UP001432062">
    <property type="component" value="Chromosome"/>
</dbReference>
<dbReference type="CDD" id="cd06974">
    <property type="entry name" value="TerD_like"/>
    <property type="match status" value="1"/>
</dbReference>
<comment type="similarity">
    <text evidence="1">Belongs to the CAPAB/TerDEXZ family.</text>
</comment>
<dbReference type="InterPro" id="IPR051324">
    <property type="entry name" value="Stress/Tellurium_Resist"/>
</dbReference>